<feature type="compositionally biased region" description="Low complexity" evidence="1">
    <location>
        <begin position="170"/>
        <end position="191"/>
    </location>
</feature>
<dbReference type="CDD" id="cd00303">
    <property type="entry name" value="retropepsin_like"/>
    <property type="match status" value="1"/>
</dbReference>
<reference evidence="2" key="1">
    <citation type="journal article" date="2019" name="Sci. Rep.">
        <title>Draft genome of Tanacetum cinerariifolium, the natural source of mosquito coil.</title>
        <authorList>
            <person name="Yamashiro T."/>
            <person name="Shiraishi A."/>
            <person name="Satake H."/>
            <person name="Nakayama K."/>
        </authorList>
    </citation>
    <scope>NUCLEOTIDE SEQUENCE</scope>
</reference>
<feature type="region of interest" description="Disordered" evidence="1">
    <location>
        <begin position="140"/>
        <end position="332"/>
    </location>
</feature>
<organism evidence="2">
    <name type="scientific">Tanacetum cinerariifolium</name>
    <name type="common">Dalmatian daisy</name>
    <name type="synonym">Chrysanthemum cinerariifolium</name>
    <dbReference type="NCBI Taxonomy" id="118510"/>
    <lineage>
        <taxon>Eukaryota</taxon>
        <taxon>Viridiplantae</taxon>
        <taxon>Streptophyta</taxon>
        <taxon>Embryophyta</taxon>
        <taxon>Tracheophyta</taxon>
        <taxon>Spermatophyta</taxon>
        <taxon>Magnoliopsida</taxon>
        <taxon>eudicotyledons</taxon>
        <taxon>Gunneridae</taxon>
        <taxon>Pentapetalae</taxon>
        <taxon>asterids</taxon>
        <taxon>campanulids</taxon>
        <taxon>Asterales</taxon>
        <taxon>Asteraceae</taxon>
        <taxon>Asteroideae</taxon>
        <taxon>Anthemideae</taxon>
        <taxon>Anthemidinae</taxon>
        <taxon>Tanacetum</taxon>
    </lineage>
</organism>
<evidence type="ECO:0000313" key="2">
    <source>
        <dbReference type="EMBL" id="GEU91304.1"/>
    </source>
</evidence>
<feature type="compositionally biased region" description="Acidic residues" evidence="1">
    <location>
        <begin position="308"/>
        <end position="331"/>
    </location>
</feature>
<gene>
    <name evidence="2" type="ORF">Tci_063282</name>
</gene>
<name>A0A6L2P3A0_TANCI</name>
<protein>
    <recommendedName>
        <fullName evidence="3">Reverse transcriptase domain-containing protein</fullName>
    </recommendedName>
</protein>
<dbReference type="PANTHER" id="PTHR33067:SF9">
    <property type="entry name" value="RNA-DIRECTED DNA POLYMERASE"/>
    <property type="match status" value="1"/>
</dbReference>
<dbReference type="EMBL" id="BKCJ010010377">
    <property type="protein sequence ID" value="GEU91304.1"/>
    <property type="molecule type" value="Genomic_DNA"/>
</dbReference>
<sequence>MDNKKHIVDLELFRDILHICTRVHGQSFAETPFEEEILAFIRFLGHSVAIRTLTDVNINKLYQSWRSFATIINKCLTAKSSGYDSLRLSQAQILWGLYHKRNVDYAYLMWEDFVYQEKQGELALCQGLPYVLHNQAGEVAPKPKDSVRRTRSSFDTSITPPTAAASPRLTASTKGKQTAKASKAKSLSALSEPSGLGTDEGTGSKPGVPDGPTDESEEELSWNSTDDESDDNEEKNADGNEEAEGDDSEEGNGDDDDEDDDGEEGDDDDANQEVVRDDDNVGMMNMNLMKKQEESFDPIPQTPKDSKDDDDDEEDLSLNIGEEEIHDEEEKEDKLYRDVNINQGRGIQATLKVEDSYVTLTLVKPDGQQESSSVSSQFVTSMLNLTLDVGMESIFETTSQLDVQTPTSVAPLPMPTPTITPSTNATITTTSQAPILPTIVLSTIIQNLLNFSLLFRFDDRLRSLEANISEAMQTNQFAGAVSVIFGIVHQYMDQRMNEAVKVAVQIQSDHLRDEAQRDNDEFLKIVDENMKKIIKEQFKVQVKVQVLKILPRVEQAVNEQLEAKVLTRSSHSSRTSYPVDADLSEMELKKILIQKIEGNKAIQRSDEQRNLYKALVDAYESDKIILDIYEETVTLKRRRDDAADKDEEPFAGPDRGSKRRRKGKEPESASALMETATRSVGRSTQGSRSRQASASESALAKEPMQTTSQMEEPSHPEFDTGADDQPIVQSSQHHEWFSQQQKPLSPDCDWNKTLSIPLPFIPNNRGRHVIPFEHFINKYLEYRRGGASSRKYTTSITKTKAGDYGHIKWIEELVPRTMWIQETKGYDKHALWEFPIRDVNVSSSTVLLLTGNLLAMYIPREESSLLMRIDKLHKFSDGTLTDVRTALDDRLKGIQMQYLPQLIWRNSDKDRAAAMIQAIDKRLKTRKIMRSLERVSPLVETLSQKFGIISKDTFQQPQLITIRVIPFIVLQASLSNQTNEIKNIMASLFQMNTASTFGSGSLPSNTVANPKGEIKAITTQRGIILDGSTILTPPPFINQEEDERIEETLTDPDLSEYTIKVPPPPDAKKQQEKDEVQIHKFWHMFKQLHVNITLADALILMPKYQKMLKALLSNKEKLQELANMPLNENCSAKLGLPELISTRMTLQLANRAICTPAEIARDVFVSVGKFTFPADFVIVNYESDPRVPLILGRPFLWTARALIDVHGEEMILRDDFLEDLFSINQPSGNPTFLSRPESTSLEVNYDTFEPEEGNVLTEKLLDLDSTKDLHPHLHVNPLSGSTTYSSSPNPLLEVLADEHALITFPPKYDDDLQFDVELDLKEIEFLLHQDIDSILKDSINQSNHANPGDNFVDSMPEMLIDEHAIDYSSPTIFDEYEDDFLEVESDTENVYDDPFDSKGEKIKESKLLIDELDLPCDFLPSSDMARLSLRIFPGLMLSPQPKMRTSIPGNLKTHAEGFCPPVFISSASLGNHVSKSNRANIYLMA</sequence>
<comment type="caution">
    <text evidence="2">The sequence shown here is derived from an EMBL/GenBank/DDBJ whole genome shotgun (WGS) entry which is preliminary data.</text>
</comment>
<evidence type="ECO:0000256" key="1">
    <source>
        <dbReference type="SAM" id="MobiDB-lite"/>
    </source>
</evidence>
<dbReference type="PANTHER" id="PTHR33067">
    <property type="entry name" value="RNA-DIRECTED DNA POLYMERASE-RELATED"/>
    <property type="match status" value="1"/>
</dbReference>
<accession>A0A6L2P3A0</accession>
<proteinExistence type="predicted"/>
<feature type="compositionally biased region" description="Acidic residues" evidence="1">
    <location>
        <begin position="212"/>
        <end position="271"/>
    </location>
</feature>
<feature type="compositionally biased region" description="Low complexity" evidence="1">
    <location>
        <begin position="677"/>
        <end position="697"/>
    </location>
</feature>
<dbReference type="Gene3D" id="2.40.70.10">
    <property type="entry name" value="Acid Proteases"/>
    <property type="match status" value="1"/>
</dbReference>
<dbReference type="InterPro" id="IPR021109">
    <property type="entry name" value="Peptidase_aspartic_dom_sf"/>
</dbReference>
<evidence type="ECO:0008006" key="3">
    <source>
        <dbReference type="Google" id="ProtNLM"/>
    </source>
</evidence>
<feature type="region of interest" description="Disordered" evidence="1">
    <location>
        <begin position="638"/>
        <end position="725"/>
    </location>
</feature>